<feature type="transmembrane region" description="Helical" evidence="1">
    <location>
        <begin position="69"/>
        <end position="86"/>
    </location>
</feature>
<feature type="transmembrane region" description="Helical" evidence="1">
    <location>
        <begin position="42"/>
        <end position="62"/>
    </location>
</feature>
<dbReference type="EMBL" id="JAGXFD010000001">
    <property type="protein sequence ID" value="MBZ9566250.1"/>
    <property type="molecule type" value="Genomic_DNA"/>
</dbReference>
<feature type="transmembrane region" description="Helical" evidence="1">
    <location>
        <begin position="12"/>
        <end position="30"/>
    </location>
</feature>
<gene>
    <name evidence="2" type="ORF">KGQ91_00860</name>
</gene>
<sequence>MSQPLVSRTGAILLLLASLVGLAFALYAYFTPLTGVNGTLGAMVAILACIVLAILAIGLAAVPGRGARIALRVLILLGLAGTFFAGLLLHQWWVAIAMVVGLVGLIIDMIRPPRTTRPTHA</sequence>
<evidence type="ECO:0000256" key="1">
    <source>
        <dbReference type="SAM" id="Phobius"/>
    </source>
</evidence>
<evidence type="ECO:0000313" key="2">
    <source>
        <dbReference type="EMBL" id="MBZ9566250.1"/>
    </source>
</evidence>
<keyword evidence="1" id="KW-0812">Transmembrane</keyword>
<dbReference type="RefSeq" id="WP_224420024.1">
    <property type="nucleotide sequence ID" value="NZ_JAGXFD010000001.1"/>
</dbReference>
<accession>A0ABS7WV55</accession>
<name>A0ABS7WV55_9GAMM</name>
<feature type="transmembrane region" description="Helical" evidence="1">
    <location>
        <begin position="92"/>
        <end position="110"/>
    </location>
</feature>
<reference evidence="2 3" key="1">
    <citation type="submission" date="2021-05" db="EMBL/GenBank/DDBJ databases">
        <title>Petroleum and Energy Research Collection (APPE): ex situ preservation of microbial diversity associated with the oil industry and exploitation of its biotechnological potential.</title>
        <authorList>
            <person name="Paixao C.T.M."/>
            <person name="Gomes M.B."/>
            <person name="Oliveira V.M."/>
        </authorList>
    </citation>
    <scope>NUCLEOTIDE SEQUENCE [LARGE SCALE GENOMIC DNA]</scope>
    <source>
        <strain evidence="2 3">LIT2</strain>
    </source>
</reference>
<comment type="caution">
    <text evidence="2">The sequence shown here is derived from an EMBL/GenBank/DDBJ whole genome shotgun (WGS) entry which is preliminary data.</text>
</comment>
<organism evidence="2 3">
    <name type="scientific">Modicisalibacter tunisiensis</name>
    <dbReference type="NCBI Taxonomy" id="390637"/>
    <lineage>
        <taxon>Bacteria</taxon>
        <taxon>Pseudomonadati</taxon>
        <taxon>Pseudomonadota</taxon>
        <taxon>Gammaproteobacteria</taxon>
        <taxon>Oceanospirillales</taxon>
        <taxon>Halomonadaceae</taxon>
        <taxon>Modicisalibacter</taxon>
    </lineage>
</organism>
<keyword evidence="1" id="KW-1133">Transmembrane helix</keyword>
<proteinExistence type="predicted"/>
<dbReference type="Proteomes" id="UP001319883">
    <property type="component" value="Unassembled WGS sequence"/>
</dbReference>
<keyword evidence="3" id="KW-1185">Reference proteome</keyword>
<evidence type="ECO:0000313" key="3">
    <source>
        <dbReference type="Proteomes" id="UP001319883"/>
    </source>
</evidence>
<protein>
    <submittedName>
        <fullName evidence="2">Uncharacterized protein</fullName>
    </submittedName>
</protein>
<keyword evidence="1" id="KW-0472">Membrane</keyword>